<dbReference type="OrthoDB" id="9806785at2"/>
<feature type="transmembrane region" description="Helical" evidence="1">
    <location>
        <begin position="38"/>
        <end position="54"/>
    </location>
</feature>
<organism evidence="2 3">
    <name type="scientific">Paenibacillus terrae</name>
    <dbReference type="NCBI Taxonomy" id="159743"/>
    <lineage>
        <taxon>Bacteria</taxon>
        <taxon>Bacillati</taxon>
        <taxon>Bacillota</taxon>
        <taxon>Bacilli</taxon>
        <taxon>Bacillales</taxon>
        <taxon>Paenibacillaceae</taxon>
        <taxon>Paenibacillus</taxon>
    </lineage>
</organism>
<keyword evidence="1" id="KW-1133">Transmembrane helix</keyword>
<keyword evidence="1" id="KW-0472">Membrane</keyword>
<dbReference type="RefSeq" id="WP_044646529.1">
    <property type="nucleotide sequence ID" value="NZ_JTHP01000023.1"/>
</dbReference>
<reference evidence="2 3" key="1">
    <citation type="submission" date="2014-11" db="EMBL/GenBank/DDBJ databases">
        <title>Draft Genome Sequences of Paenibacillus polymyxa NRRL B-30509 and Paenibacillus terrae NRRL B-30644, Strains from a Poultry Environment that Produce Tridecaptin A and Paenicidins.</title>
        <authorList>
            <person name="van Belkum M.J."/>
            <person name="Lohans C.T."/>
            <person name="Vederas J.C."/>
        </authorList>
    </citation>
    <scope>NUCLEOTIDE SEQUENCE [LARGE SCALE GENOMIC DNA]</scope>
    <source>
        <strain evidence="2 3">NRRL B-30644</strain>
    </source>
</reference>
<dbReference type="PANTHER" id="PTHR10361:SF28">
    <property type="entry name" value="P3 PROTEIN-RELATED"/>
    <property type="match status" value="1"/>
</dbReference>
<evidence type="ECO:0000256" key="1">
    <source>
        <dbReference type="SAM" id="Phobius"/>
    </source>
</evidence>
<dbReference type="PATRIC" id="fig|159743.3.peg.2886"/>
<accession>A0A0D7X2H6</accession>
<dbReference type="Proteomes" id="UP000032534">
    <property type="component" value="Unassembled WGS sequence"/>
</dbReference>
<sequence>MNGLEKAGKFVGGTFSIWVLLFACLGFFFPAAFTGLKGYIQLFLGIVMFGMNLSKRKAVTLETGMQNSGLGAALAAAHFNPVAAVPSAIFSVWHNISGSLLATWFSRREEKDSTARNN</sequence>
<dbReference type="Gene3D" id="1.20.1530.20">
    <property type="match status" value="2"/>
</dbReference>
<keyword evidence="1" id="KW-0812">Transmembrane</keyword>
<evidence type="ECO:0000313" key="3">
    <source>
        <dbReference type="Proteomes" id="UP000032534"/>
    </source>
</evidence>
<dbReference type="InterPro" id="IPR004710">
    <property type="entry name" value="Bilac:Na_transpt"/>
</dbReference>
<dbReference type="PANTHER" id="PTHR10361">
    <property type="entry name" value="SODIUM-BILE ACID COTRANSPORTER"/>
    <property type="match status" value="1"/>
</dbReference>
<proteinExistence type="predicted"/>
<dbReference type="AlphaFoldDB" id="A0A0D7X2H6"/>
<comment type="caution">
    <text evidence="2">The sequence shown here is derived from an EMBL/GenBank/DDBJ whole genome shotgun (WGS) entry which is preliminary data.</text>
</comment>
<gene>
    <name evidence="2" type="ORF">QD47_12980</name>
</gene>
<protein>
    <submittedName>
        <fullName evidence="2">Uncharacterized protein</fullName>
    </submittedName>
</protein>
<feature type="transmembrane region" description="Helical" evidence="1">
    <location>
        <begin position="12"/>
        <end position="32"/>
    </location>
</feature>
<evidence type="ECO:0000313" key="2">
    <source>
        <dbReference type="EMBL" id="KJD45178.1"/>
    </source>
</evidence>
<name>A0A0D7X2H6_9BACL</name>
<dbReference type="InterPro" id="IPR038770">
    <property type="entry name" value="Na+/solute_symporter_sf"/>
</dbReference>
<dbReference type="PROSITE" id="PS51257">
    <property type="entry name" value="PROKAR_LIPOPROTEIN"/>
    <property type="match status" value="1"/>
</dbReference>
<keyword evidence="3" id="KW-1185">Reference proteome</keyword>
<dbReference type="EMBL" id="JTHP01000023">
    <property type="protein sequence ID" value="KJD45178.1"/>
    <property type="molecule type" value="Genomic_DNA"/>
</dbReference>